<keyword evidence="1 2" id="KW-0472">Membrane</keyword>
<feature type="transmembrane region" description="Helical" evidence="2">
    <location>
        <begin position="168"/>
        <end position="191"/>
    </location>
</feature>
<reference evidence="4 5" key="1">
    <citation type="submission" date="2012-05" db="EMBL/GenBank/DDBJ databases">
        <title>The Genome Sequence of Sutterella wadsworthensis 2_1_59BFAA.</title>
        <authorList>
            <consortium name="The Broad Institute Genome Sequencing Platform"/>
            <person name="Earl A."/>
            <person name="Ward D."/>
            <person name="Feldgarden M."/>
            <person name="Gevers D."/>
            <person name="Daigneault M."/>
            <person name="Strauss J."/>
            <person name="Allen-Vercoe E."/>
            <person name="Walker B."/>
            <person name="Young S.K."/>
            <person name="Zeng Q."/>
            <person name="Gargeya S."/>
            <person name="Fitzgerald M."/>
            <person name="Haas B."/>
            <person name="Abouelleil A."/>
            <person name="Alvarado L."/>
            <person name="Arachchi H.M."/>
            <person name="Berlin A.M."/>
            <person name="Chapman S.B."/>
            <person name="Goldberg J."/>
            <person name="Griggs A."/>
            <person name="Gujja S."/>
            <person name="Hansen M."/>
            <person name="Howarth C."/>
            <person name="Imamovic A."/>
            <person name="Larimer J."/>
            <person name="McCowen C."/>
            <person name="Montmayeur A."/>
            <person name="Murphy C."/>
            <person name="Neiman D."/>
            <person name="Pearson M."/>
            <person name="Priest M."/>
            <person name="Roberts A."/>
            <person name="Saif S."/>
            <person name="Shea T."/>
            <person name="Sisk P."/>
            <person name="Sykes S."/>
            <person name="Wortman J."/>
            <person name="Nusbaum C."/>
            <person name="Birren B."/>
        </authorList>
    </citation>
    <scope>NUCLEOTIDE SEQUENCE [LARGE SCALE GENOMIC DNA]</scope>
    <source>
        <strain evidence="4 5">2_1_59BFAA</strain>
    </source>
</reference>
<comment type="caution">
    <text evidence="4">The sequence shown here is derived from an EMBL/GenBank/DDBJ whole genome shotgun (WGS) entry which is preliminary data.</text>
</comment>
<accession>K1JNA8</accession>
<dbReference type="Gene3D" id="3.30.70.3040">
    <property type="match status" value="1"/>
</dbReference>
<dbReference type="OrthoDB" id="9813411at2"/>
<dbReference type="Pfam" id="PF18075">
    <property type="entry name" value="FtsX_ECD"/>
    <property type="match status" value="1"/>
</dbReference>
<dbReference type="InterPro" id="IPR040690">
    <property type="entry name" value="FtsX_ECD"/>
</dbReference>
<dbReference type="EMBL" id="ADMG01000017">
    <property type="protein sequence ID" value="EKB31711.1"/>
    <property type="molecule type" value="Genomic_DNA"/>
</dbReference>
<dbReference type="GO" id="GO:0032153">
    <property type="term" value="C:cell division site"/>
    <property type="evidence" value="ECO:0007669"/>
    <property type="project" value="TreeGrafter"/>
</dbReference>
<comment type="function">
    <text evidence="1">Part of the ABC transporter FtsEX involved in cellular division.</text>
</comment>
<keyword evidence="1" id="KW-0131">Cell cycle</keyword>
<proteinExistence type="inferred from homology"/>
<dbReference type="RefSeq" id="WP_005433983.1">
    <property type="nucleotide sequence ID" value="NZ_JH815514.1"/>
</dbReference>
<evidence type="ECO:0000313" key="4">
    <source>
        <dbReference type="EMBL" id="EKB31711.1"/>
    </source>
</evidence>
<comment type="similarity">
    <text evidence="1">Belongs to the ABC-4 integral membrane protein family. FtsX subfamily.</text>
</comment>
<protein>
    <recommendedName>
        <fullName evidence="1">Cell division protein FtsX</fullName>
    </recommendedName>
</protein>
<dbReference type="InterPro" id="IPR004513">
    <property type="entry name" value="FtsX"/>
</dbReference>
<feature type="domain" description="FtsX extracellular" evidence="3">
    <location>
        <begin position="60"/>
        <end position="147"/>
    </location>
</feature>
<dbReference type="HOGENOM" id="CLU_943105_0_0_4"/>
<name>K1JNA8_9BURK</name>
<evidence type="ECO:0000256" key="2">
    <source>
        <dbReference type="SAM" id="Phobius"/>
    </source>
</evidence>
<dbReference type="eggNOG" id="COG2177">
    <property type="taxonomic scope" value="Bacteria"/>
</dbReference>
<organism evidence="4 5">
    <name type="scientific">Sutterella wadsworthensis 2_1_59BFAA</name>
    <dbReference type="NCBI Taxonomy" id="742823"/>
    <lineage>
        <taxon>Bacteria</taxon>
        <taxon>Pseudomonadati</taxon>
        <taxon>Pseudomonadota</taxon>
        <taxon>Betaproteobacteria</taxon>
        <taxon>Burkholderiales</taxon>
        <taxon>Sutterellaceae</taxon>
        <taxon>Sutterella</taxon>
    </lineage>
</organism>
<keyword evidence="1" id="KW-1003">Cell membrane</keyword>
<keyword evidence="1" id="KW-0132">Cell division</keyword>
<keyword evidence="5" id="KW-1185">Reference proteome</keyword>
<gene>
    <name evidence="4" type="ORF">HMPREF9465_00579</name>
</gene>
<feature type="transmembrane region" description="Helical" evidence="2">
    <location>
        <begin position="222"/>
        <end position="244"/>
    </location>
</feature>
<dbReference type="PANTHER" id="PTHR47755:SF1">
    <property type="entry name" value="CELL DIVISION PROTEIN FTSX"/>
    <property type="match status" value="1"/>
</dbReference>
<dbReference type="GO" id="GO:0051301">
    <property type="term" value="P:cell division"/>
    <property type="evidence" value="ECO:0007669"/>
    <property type="project" value="UniProtKB-KW"/>
</dbReference>
<dbReference type="PIRSF" id="PIRSF003097">
    <property type="entry name" value="FtsX"/>
    <property type="match status" value="1"/>
</dbReference>
<dbReference type="AlphaFoldDB" id="K1JNA8"/>
<feature type="transmembrane region" description="Helical" evidence="2">
    <location>
        <begin position="21"/>
        <end position="47"/>
    </location>
</feature>
<feature type="transmembrane region" description="Helical" evidence="2">
    <location>
        <begin position="264"/>
        <end position="287"/>
    </location>
</feature>
<keyword evidence="1" id="KW-0997">Cell inner membrane</keyword>
<dbReference type="GO" id="GO:0005886">
    <property type="term" value="C:plasma membrane"/>
    <property type="evidence" value="ECO:0007669"/>
    <property type="project" value="UniProtKB-SubCell"/>
</dbReference>
<dbReference type="PANTHER" id="PTHR47755">
    <property type="entry name" value="CELL DIVISION PROTEIN FTSX"/>
    <property type="match status" value="1"/>
</dbReference>
<keyword evidence="2" id="KW-1133">Transmembrane helix</keyword>
<dbReference type="Proteomes" id="UP000005835">
    <property type="component" value="Unassembled WGS sequence"/>
</dbReference>
<comment type="subcellular location">
    <subcellularLocation>
        <location evidence="1">Cell inner membrane</location>
    </subcellularLocation>
</comment>
<dbReference type="PATRIC" id="fig|742823.3.peg.579"/>
<sequence length="296" mass="32160">MSYASSRAWALKETFRGFRQNFSLFSLATFLSALALSIPLFISTIFYELAEPIRQIPTSVEITVFTKSGTDMEKLSKAVAEIETIERVSLVPKDEAIRSLNEHLGLKDKAVKHNPLPDILIATVSSSTSPAGVDAAAGRIEKIEGVDMLAYETDWREKLDALSNAARLGLLCLGIVVLTLVMLVVAASIRLTTLSVQPQMKALYLFGASPSFAMRPIAWRGFILMMSASLGAIAITYAGLAVLGHPIATVARLYEVELALALPPVDWCAGFVIICSLIGYIIALLSAQDAWRKARR</sequence>
<dbReference type="STRING" id="742823.HMPREF9465_00579"/>
<evidence type="ECO:0000313" key="5">
    <source>
        <dbReference type="Proteomes" id="UP000005835"/>
    </source>
</evidence>
<keyword evidence="2" id="KW-0812">Transmembrane</keyword>
<evidence type="ECO:0000256" key="1">
    <source>
        <dbReference type="PIRNR" id="PIRNR003097"/>
    </source>
</evidence>
<evidence type="ECO:0000259" key="3">
    <source>
        <dbReference type="Pfam" id="PF18075"/>
    </source>
</evidence>